<dbReference type="AlphaFoldDB" id="A0AAV7J4K7"/>
<feature type="region of interest" description="Disordered" evidence="1">
    <location>
        <begin position="27"/>
        <end position="56"/>
    </location>
</feature>
<evidence type="ECO:0000256" key="1">
    <source>
        <dbReference type="SAM" id="MobiDB-lite"/>
    </source>
</evidence>
<evidence type="ECO:0000313" key="2">
    <source>
        <dbReference type="EMBL" id="KAH0567601.1"/>
    </source>
</evidence>
<accession>A0AAV7J4K7</accession>
<sequence length="100" mass="11427">MYSPRIDSKEGWESVELENGKKERRWSVLDHRTSTSEAVSADKDWDGDGQDGRPTGLSTTFQLYTFPASAFREKEKESFLGILIYTPSTRLTPIVPFHSR</sequence>
<feature type="compositionally biased region" description="Basic and acidic residues" evidence="1">
    <location>
        <begin position="27"/>
        <end position="46"/>
    </location>
</feature>
<proteinExistence type="predicted"/>
<name>A0AAV7J4K7_COTGL</name>
<comment type="caution">
    <text evidence="2">The sequence shown here is derived from an EMBL/GenBank/DDBJ whole genome shotgun (WGS) entry which is preliminary data.</text>
</comment>
<keyword evidence="3" id="KW-1185">Reference proteome</keyword>
<reference evidence="2 3" key="1">
    <citation type="journal article" date="2021" name="J. Hered.">
        <title>A chromosome-level genome assembly of the parasitoid wasp, Cotesia glomerata (Hymenoptera: Braconidae).</title>
        <authorList>
            <person name="Pinto B.J."/>
            <person name="Weis J.J."/>
            <person name="Gamble T."/>
            <person name="Ode P.J."/>
            <person name="Paul R."/>
            <person name="Zaspel J.M."/>
        </authorList>
    </citation>
    <scope>NUCLEOTIDE SEQUENCE [LARGE SCALE GENOMIC DNA]</scope>
    <source>
        <strain evidence="2">CgM1</strain>
    </source>
</reference>
<dbReference type="Proteomes" id="UP000826195">
    <property type="component" value="Unassembled WGS sequence"/>
</dbReference>
<gene>
    <name evidence="2" type="ORF">KQX54_010984</name>
</gene>
<dbReference type="EMBL" id="JAHXZJ010000001">
    <property type="protein sequence ID" value="KAH0567601.1"/>
    <property type="molecule type" value="Genomic_DNA"/>
</dbReference>
<organism evidence="2 3">
    <name type="scientific">Cotesia glomerata</name>
    <name type="common">Lepidopteran parasitic wasp</name>
    <name type="synonym">Apanteles glomeratus</name>
    <dbReference type="NCBI Taxonomy" id="32391"/>
    <lineage>
        <taxon>Eukaryota</taxon>
        <taxon>Metazoa</taxon>
        <taxon>Ecdysozoa</taxon>
        <taxon>Arthropoda</taxon>
        <taxon>Hexapoda</taxon>
        <taxon>Insecta</taxon>
        <taxon>Pterygota</taxon>
        <taxon>Neoptera</taxon>
        <taxon>Endopterygota</taxon>
        <taxon>Hymenoptera</taxon>
        <taxon>Apocrita</taxon>
        <taxon>Ichneumonoidea</taxon>
        <taxon>Braconidae</taxon>
        <taxon>Microgastrinae</taxon>
        <taxon>Cotesia</taxon>
    </lineage>
</organism>
<protein>
    <submittedName>
        <fullName evidence="2">Uncharacterized protein</fullName>
    </submittedName>
</protein>
<evidence type="ECO:0000313" key="3">
    <source>
        <dbReference type="Proteomes" id="UP000826195"/>
    </source>
</evidence>